<protein>
    <submittedName>
        <fullName evidence="1">Uncharacterized protein</fullName>
    </submittedName>
</protein>
<accession>A0A6A5WZT3</accession>
<evidence type="ECO:0000313" key="1">
    <source>
        <dbReference type="EMBL" id="KAF2005701.1"/>
    </source>
</evidence>
<evidence type="ECO:0000313" key="2">
    <source>
        <dbReference type="Proteomes" id="UP000799779"/>
    </source>
</evidence>
<organism evidence="1 2">
    <name type="scientific">Amniculicola lignicola CBS 123094</name>
    <dbReference type="NCBI Taxonomy" id="1392246"/>
    <lineage>
        <taxon>Eukaryota</taxon>
        <taxon>Fungi</taxon>
        <taxon>Dikarya</taxon>
        <taxon>Ascomycota</taxon>
        <taxon>Pezizomycotina</taxon>
        <taxon>Dothideomycetes</taxon>
        <taxon>Pleosporomycetidae</taxon>
        <taxon>Pleosporales</taxon>
        <taxon>Amniculicolaceae</taxon>
        <taxon>Amniculicola</taxon>
    </lineage>
</organism>
<name>A0A6A5WZT3_9PLEO</name>
<dbReference type="AlphaFoldDB" id="A0A6A5WZT3"/>
<proteinExistence type="predicted"/>
<keyword evidence="2" id="KW-1185">Reference proteome</keyword>
<sequence length="169" mass="17963">MKPGTAAHGRLLVETHSQPHEDGTGTCHVCMYVCSMCLSRVVQLATLFCQPFDSAPTSRRVPVIAPMGLNFMMDISVFGGTAMSQGYSLEVSDGGAGVERGAWSVVCRLSFASQTDRPMDYITALWGAVSVAGACPRKISECGILSIYGSRPARLIKEALPASMQCGQP</sequence>
<dbReference type="Proteomes" id="UP000799779">
    <property type="component" value="Unassembled WGS sequence"/>
</dbReference>
<gene>
    <name evidence="1" type="ORF">P154DRAFT_317152</name>
</gene>
<reference evidence="1" key="1">
    <citation type="journal article" date="2020" name="Stud. Mycol.">
        <title>101 Dothideomycetes genomes: a test case for predicting lifestyles and emergence of pathogens.</title>
        <authorList>
            <person name="Haridas S."/>
            <person name="Albert R."/>
            <person name="Binder M."/>
            <person name="Bloem J."/>
            <person name="Labutti K."/>
            <person name="Salamov A."/>
            <person name="Andreopoulos B."/>
            <person name="Baker S."/>
            <person name="Barry K."/>
            <person name="Bills G."/>
            <person name="Bluhm B."/>
            <person name="Cannon C."/>
            <person name="Castanera R."/>
            <person name="Culley D."/>
            <person name="Daum C."/>
            <person name="Ezra D."/>
            <person name="Gonzalez J."/>
            <person name="Henrissat B."/>
            <person name="Kuo A."/>
            <person name="Liang C."/>
            <person name="Lipzen A."/>
            <person name="Lutzoni F."/>
            <person name="Magnuson J."/>
            <person name="Mondo S."/>
            <person name="Nolan M."/>
            <person name="Ohm R."/>
            <person name="Pangilinan J."/>
            <person name="Park H.-J."/>
            <person name="Ramirez L."/>
            <person name="Alfaro M."/>
            <person name="Sun H."/>
            <person name="Tritt A."/>
            <person name="Yoshinaga Y."/>
            <person name="Zwiers L.-H."/>
            <person name="Turgeon B."/>
            <person name="Goodwin S."/>
            <person name="Spatafora J."/>
            <person name="Crous P."/>
            <person name="Grigoriev I."/>
        </authorList>
    </citation>
    <scope>NUCLEOTIDE SEQUENCE</scope>
    <source>
        <strain evidence="1">CBS 123094</strain>
    </source>
</reference>
<dbReference type="EMBL" id="ML977562">
    <property type="protein sequence ID" value="KAF2005701.1"/>
    <property type="molecule type" value="Genomic_DNA"/>
</dbReference>